<protein>
    <submittedName>
        <fullName evidence="2">Uncharacterized protein</fullName>
    </submittedName>
</protein>
<evidence type="ECO:0000313" key="2">
    <source>
        <dbReference type="EMBL" id="MVB00049.1"/>
    </source>
</evidence>
<dbReference type="Proteomes" id="UP000463224">
    <property type="component" value="Unassembled WGS sequence"/>
</dbReference>
<reference evidence="2 3" key="1">
    <citation type="submission" date="2019-12" db="EMBL/GenBank/DDBJ databases">
        <title>Nitratireductor arenosus sp. nov., Isolated from sea sand, Jeju island, South Korea.</title>
        <authorList>
            <person name="Kim W."/>
        </authorList>
    </citation>
    <scope>NUCLEOTIDE SEQUENCE [LARGE SCALE GENOMIC DNA]</scope>
    <source>
        <strain evidence="2 3">CAU 1489</strain>
    </source>
</reference>
<gene>
    <name evidence="2" type="ORF">GN330_22620</name>
</gene>
<keyword evidence="3" id="KW-1185">Reference proteome</keyword>
<feature type="compositionally biased region" description="Low complexity" evidence="1">
    <location>
        <begin position="35"/>
        <end position="47"/>
    </location>
</feature>
<sequence length="141" mass="14632">MYEEILRAFLQNARQQGGIGRTGGVPDPNGSSSNMPMAGGTMGGAAPAPMPQGLPQVPENTVPAPMMLSEQPTLDAERPQFIPQAMGGLATMQAEQPQAPQFNAMGGLARPQPTLAKPQPVKPAFQSPLFTMGAGGMYGGR</sequence>
<name>A0A844QPS7_9HYPH</name>
<dbReference type="RefSeq" id="WP_156715875.1">
    <property type="nucleotide sequence ID" value="NZ_WPHG01000010.1"/>
</dbReference>
<evidence type="ECO:0000256" key="1">
    <source>
        <dbReference type="SAM" id="MobiDB-lite"/>
    </source>
</evidence>
<proteinExistence type="predicted"/>
<accession>A0A844QPS7</accession>
<feature type="region of interest" description="Disordered" evidence="1">
    <location>
        <begin position="17"/>
        <end position="64"/>
    </location>
</feature>
<comment type="caution">
    <text evidence="2">The sequence shown here is derived from an EMBL/GenBank/DDBJ whole genome shotgun (WGS) entry which is preliminary data.</text>
</comment>
<feature type="region of interest" description="Disordered" evidence="1">
    <location>
        <begin position="103"/>
        <end position="128"/>
    </location>
</feature>
<organism evidence="2 3">
    <name type="scientific">Nitratireductor arenosus</name>
    <dbReference type="NCBI Taxonomy" id="2682096"/>
    <lineage>
        <taxon>Bacteria</taxon>
        <taxon>Pseudomonadati</taxon>
        <taxon>Pseudomonadota</taxon>
        <taxon>Alphaproteobacteria</taxon>
        <taxon>Hyphomicrobiales</taxon>
        <taxon>Phyllobacteriaceae</taxon>
        <taxon>Nitratireductor</taxon>
    </lineage>
</organism>
<dbReference type="AlphaFoldDB" id="A0A844QPS7"/>
<dbReference type="EMBL" id="WPHG01000010">
    <property type="protein sequence ID" value="MVB00049.1"/>
    <property type="molecule type" value="Genomic_DNA"/>
</dbReference>
<evidence type="ECO:0000313" key="3">
    <source>
        <dbReference type="Proteomes" id="UP000463224"/>
    </source>
</evidence>